<name>M7MK99_9FLAO</name>
<dbReference type="Proteomes" id="UP000012024">
    <property type="component" value="Unassembled WGS sequence"/>
</dbReference>
<comment type="caution">
    <text evidence="1">The sequence shown here is derived from an EMBL/GenBank/DDBJ whole genome shotgun (WGS) entry which is preliminary data.</text>
</comment>
<dbReference type="InterPro" id="IPR027417">
    <property type="entry name" value="P-loop_NTPase"/>
</dbReference>
<dbReference type="SUPFAM" id="SSF52540">
    <property type="entry name" value="P-loop containing nucleoside triphosphate hydrolases"/>
    <property type="match status" value="1"/>
</dbReference>
<protein>
    <recommendedName>
        <fullName evidence="3">Sulfotransferase family protein</fullName>
    </recommendedName>
</protein>
<dbReference type="Gene3D" id="3.40.50.300">
    <property type="entry name" value="P-loop containing nucleotide triphosphate hydrolases"/>
    <property type="match status" value="1"/>
</dbReference>
<evidence type="ECO:0008006" key="3">
    <source>
        <dbReference type="Google" id="ProtNLM"/>
    </source>
</evidence>
<reference evidence="1 2" key="1">
    <citation type="submission" date="2012-12" db="EMBL/GenBank/DDBJ databases">
        <title>Genome assembly of Formosa sp. AK20.</title>
        <authorList>
            <person name="Kumar R."/>
            <person name="Khatri I."/>
            <person name="Vaidya B."/>
            <person name="Subramanian S."/>
            <person name="Pinnaka A."/>
        </authorList>
    </citation>
    <scope>NUCLEOTIDE SEQUENCE [LARGE SCALE GENOMIC DNA]</scope>
    <source>
        <strain evidence="1 2">AK20</strain>
    </source>
</reference>
<accession>M7MK99</accession>
<evidence type="ECO:0000313" key="2">
    <source>
        <dbReference type="Proteomes" id="UP000012024"/>
    </source>
</evidence>
<dbReference type="AlphaFoldDB" id="M7MK99"/>
<keyword evidence="2" id="KW-1185">Reference proteome</keyword>
<dbReference type="EMBL" id="ANLA01000007">
    <property type="protein sequence ID" value="EMQ95516.1"/>
    <property type="molecule type" value="Genomic_DNA"/>
</dbReference>
<dbReference type="OrthoDB" id="1418537at2"/>
<sequence length="284" mass="33649">MGNNFNKHVVVVGSARSGTSWLSELMAQPFRYRMLFEPDQETRTERGHLLCDRWLRSPTDSKEAYTYLKAVFNNRVDCDWIAQNSNRKWKRHLWPFVPKKYIIKFVRCNLSAPFIHNEFGIPVIHLIRNPYDVIRSQQQVKFSWLYDLSYFANQEKLVTLIKDKFLYDITQFETLTDVEKLTLRWCIENVIPLEVLEPYSEEAVVVRYEALSNNIQLFYDLCAAFHLEPVANLERHYKQPSSKTHPESVFLQKGSDKNKLSTAELIQINKLLDVFKTQLYTKHY</sequence>
<proteinExistence type="predicted"/>
<organism evidence="1 2">
    <name type="scientific">Xanthomarina gelatinilytica</name>
    <dbReference type="NCBI Taxonomy" id="1137281"/>
    <lineage>
        <taxon>Bacteria</taxon>
        <taxon>Pseudomonadati</taxon>
        <taxon>Bacteroidota</taxon>
        <taxon>Flavobacteriia</taxon>
        <taxon>Flavobacteriales</taxon>
        <taxon>Flavobacteriaceae</taxon>
        <taxon>Xanthomarina</taxon>
    </lineage>
</organism>
<dbReference type="eggNOG" id="ENOG502Z8TY">
    <property type="taxonomic scope" value="Bacteria"/>
</dbReference>
<dbReference type="PATRIC" id="fig|1137281.3.peg.1199"/>
<dbReference type="RefSeq" id="WP_007648662.1">
    <property type="nucleotide sequence ID" value="NZ_ANLA01000007.1"/>
</dbReference>
<dbReference type="GeneID" id="98641101"/>
<evidence type="ECO:0000313" key="1">
    <source>
        <dbReference type="EMBL" id="EMQ95516.1"/>
    </source>
</evidence>
<gene>
    <name evidence="1" type="ORF">D778_02610</name>
</gene>